<feature type="binding site" evidence="5">
    <location>
        <position position="126"/>
    </location>
    <ligand>
        <name>5-phospho-alpha-D-ribose 1-diphosphate</name>
        <dbReference type="ChEBI" id="CHEBI:58017"/>
    </ligand>
</feature>
<evidence type="ECO:0000256" key="1">
    <source>
        <dbReference type="ARBA" id="ARBA00022676"/>
    </source>
</evidence>
<dbReference type="RefSeq" id="WP_381835755.1">
    <property type="nucleotide sequence ID" value="NZ_JBHTCF010000014.1"/>
</dbReference>
<dbReference type="HAMAP" id="MF_00211">
    <property type="entry name" value="TrpD"/>
    <property type="match status" value="1"/>
</dbReference>
<feature type="domain" description="Glycosyl transferase family 3 N-terminal" evidence="7">
    <location>
        <begin position="12"/>
        <end position="72"/>
    </location>
</feature>
<dbReference type="EMBL" id="JBHTCF010000014">
    <property type="protein sequence ID" value="MFC7308081.1"/>
    <property type="molecule type" value="Genomic_DNA"/>
</dbReference>
<evidence type="ECO:0000259" key="6">
    <source>
        <dbReference type="Pfam" id="PF00591"/>
    </source>
</evidence>
<feature type="binding site" evidence="5">
    <location>
        <position position="231"/>
    </location>
    <ligand>
        <name>Mg(2+)</name>
        <dbReference type="ChEBI" id="CHEBI:18420"/>
        <label>1</label>
    </ligand>
</feature>
<dbReference type="EC" id="2.4.2.18" evidence="5"/>
<dbReference type="Pfam" id="PF02885">
    <property type="entry name" value="Glycos_trans_3N"/>
    <property type="match status" value="1"/>
</dbReference>
<sequence length="358" mass="36688">MTVITEPTWPGLLTELLEGRNLPADRATWVMEQVLRGQADPAHVAAFLTALRAKGATSSEVEGLVAAMERHAVPVAVEGPTVDIVGTGGDHAHTVNISTMAAIVAAGTGARVVKHGNRAASSSCGSADLLNELGITLNLSAEQTAHSAREVGITFCFAPLFHPAMKHAATTRRALGIPTVFNLLGPLTNPARPQAQAIGVADPDTGPLIAGVLARRGTEAVVFHGDDGLDELTVTSTSTVWTVTGGQVRQEHLDPLDLGIPRASLEELRGGDPAHNAAVARSLLAGGRGPIRHAVLLSAAATLAVADPVGTAAKPITERIAAHLPTAAAAVDSGAAAALLDRWVTTTRSLATPPVQST</sequence>
<feature type="binding site" evidence="5">
    <location>
        <position position="94"/>
    </location>
    <ligand>
        <name>5-phospho-alpha-D-ribose 1-diphosphate</name>
        <dbReference type="ChEBI" id="CHEBI:58017"/>
    </ligand>
</feature>
<keyword evidence="4 5" id="KW-0057">Aromatic amino acid biosynthesis</keyword>
<evidence type="ECO:0000313" key="8">
    <source>
        <dbReference type="EMBL" id="MFC7308081.1"/>
    </source>
</evidence>
<dbReference type="PANTHER" id="PTHR43285">
    <property type="entry name" value="ANTHRANILATE PHOSPHORIBOSYLTRANSFERASE"/>
    <property type="match status" value="1"/>
</dbReference>
<evidence type="ECO:0000256" key="5">
    <source>
        <dbReference type="HAMAP-Rule" id="MF_00211"/>
    </source>
</evidence>
<keyword evidence="9" id="KW-1185">Reference proteome</keyword>
<feature type="binding site" evidence="5">
    <location>
        <position position="86"/>
    </location>
    <ligand>
        <name>anthranilate</name>
        <dbReference type="ChEBI" id="CHEBI:16567"/>
        <label>1</label>
    </ligand>
</feature>
<feature type="binding site" evidence="5">
    <location>
        <begin position="114"/>
        <end position="122"/>
    </location>
    <ligand>
        <name>5-phospho-alpha-D-ribose 1-diphosphate</name>
        <dbReference type="ChEBI" id="CHEBI:58017"/>
    </ligand>
</feature>
<feature type="binding site" evidence="5">
    <location>
        <position position="231"/>
    </location>
    <ligand>
        <name>Mg(2+)</name>
        <dbReference type="ChEBI" id="CHEBI:18420"/>
        <label>2</label>
    </ligand>
</feature>
<evidence type="ECO:0000256" key="4">
    <source>
        <dbReference type="ARBA" id="ARBA00023141"/>
    </source>
</evidence>
<comment type="caution">
    <text evidence="5">Lacks conserved residue(s) required for the propagation of feature annotation.</text>
</comment>
<gene>
    <name evidence="5 8" type="primary">trpD</name>
    <name evidence="8" type="ORF">ACFQVC_28115</name>
</gene>
<organism evidence="8 9">
    <name type="scientific">Streptomyces monticola</name>
    <dbReference type="NCBI Taxonomy" id="2666263"/>
    <lineage>
        <taxon>Bacteria</taxon>
        <taxon>Bacillati</taxon>
        <taxon>Actinomycetota</taxon>
        <taxon>Actinomycetes</taxon>
        <taxon>Kitasatosporales</taxon>
        <taxon>Streptomycetaceae</taxon>
        <taxon>Streptomyces</taxon>
    </lineage>
</organism>
<dbReference type="Gene3D" id="3.40.1030.10">
    <property type="entry name" value="Nucleoside phosphorylase/phosphoribosyltransferase catalytic domain"/>
    <property type="match status" value="1"/>
</dbReference>
<keyword evidence="5" id="KW-0028">Amino-acid biosynthesis</keyword>
<accession>A0ABW2JPH3</accession>
<comment type="cofactor">
    <cofactor evidence="5">
        <name>Mg(2+)</name>
        <dbReference type="ChEBI" id="CHEBI:18420"/>
    </cofactor>
    <text evidence="5">Binds 2 magnesium ions per monomer.</text>
</comment>
<protein>
    <recommendedName>
        <fullName evidence="5">Anthranilate phosphoribosyltransferase</fullName>
        <ecNumber evidence="5">2.4.2.18</ecNumber>
    </recommendedName>
</protein>
<reference evidence="9" key="1">
    <citation type="journal article" date="2019" name="Int. J. Syst. Evol. Microbiol.">
        <title>The Global Catalogue of Microorganisms (GCM) 10K type strain sequencing project: providing services to taxonomists for standard genome sequencing and annotation.</title>
        <authorList>
            <consortium name="The Broad Institute Genomics Platform"/>
            <consortium name="The Broad Institute Genome Sequencing Center for Infectious Disease"/>
            <person name="Wu L."/>
            <person name="Ma J."/>
        </authorList>
    </citation>
    <scope>NUCLEOTIDE SEQUENCE [LARGE SCALE GENOMIC DNA]</scope>
    <source>
        <strain evidence="9">SYNS20</strain>
    </source>
</reference>
<dbReference type="SUPFAM" id="SSF47648">
    <property type="entry name" value="Nucleoside phosphorylase/phosphoribosyltransferase N-terminal domain"/>
    <property type="match status" value="1"/>
</dbReference>
<evidence type="ECO:0000256" key="3">
    <source>
        <dbReference type="ARBA" id="ARBA00022822"/>
    </source>
</evidence>
<name>A0ABW2JPH3_9ACTN</name>
<dbReference type="InterPro" id="IPR017459">
    <property type="entry name" value="Glycosyl_Trfase_fam3_N_dom"/>
</dbReference>
<comment type="function">
    <text evidence="5">Catalyzes the transfer of the phosphoribosyl group of 5-phosphorylribose-1-pyrophosphate (PRPP) to anthranilate to yield N-(5'-phosphoribosyl)-anthranilate (PRA).</text>
</comment>
<evidence type="ECO:0000256" key="2">
    <source>
        <dbReference type="ARBA" id="ARBA00022679"/>
    </source>
</evidence>
<feature type="binding site" evidence="5">
    <location>
        <position position="230"/>
    </location>
    <ligand>
        <name>Mg(2+)</name>
        <dbReference type="ChEBI" id="CHEBI:18420"/>
        <label>2</label>
    </ligand>
</feature>
<feature type="binding site" evidence="5">
    <location>
        <position position="98"/>
    </location>
    <ligand>
        <name>Mg(2+)</name>
        <dbReference type="ChEBI" id="CHEBI:18420"/>
        <label>1</label>
    </ligand>
</feature>
<evidence type="ECO:0000313" key="9">
    <source>
        <dbReference type="Proteomes" id="UP001596523"/>
    </source>
</evidence>
<comment type="pathway">
    <text evidence="5">Amino-acid biosynthesis; L-tryptophan biosynthesis; L-tryptophan from chorismate: step 2/5.</text>
</comment>
<dbReference type="Pfam" id="PF00591">
    <property type="entry name" value="Glycos_transf_3"/>
    <property type="match status" value="1"/>
</dbReference>
<keyword evidence="5" id="KW-0460">Magnesium</keyword>
<comment type="similarity">
    <text evidence="5">Belongs to the anthranilate phosphoribosyltransferase family.</text>
</comment>
<dbReference type="InterPro" id="IPR036320">
    <property type="entry name" value="Glycosyl_Trfase_fam3_N_dom_sf"/>
</dbReference>
<keyword evidence="3 5" id="KW-0822">Tryptophan biosynthesis</keyword>
<dbReference type="Proteomes" id="UP001596523">
    <property type="component" value="Unassembled WGS sequence"/>
</dbReference>
<dbReference type="PANTHER" id="PTHR43285:SF2">
    <property type="entry name" value="ANTHRANILATE PHOSPHORIBOSYLTRANSFERASE"/>
    <property type="match status" value="1"/>
</dbReference>
<comment type="caution">
    <text evidence="8">The sequence shown here is derived from an EMBL/GenBank/DDBJ whole genome shotgun (WGS) entry which is preliminary data.</text>
</comment>
<feature type="binding site" evidence="5">
    <location>
        <begin position="96"/>
        <end position="99"/>
    </location>
    <ligand>
        <name>5-phospho-alpha-D-ribose 1-diphosphate</name>
        <dbReference type="ChEBI" id="CHEBI:58017"/>
    </ligand>
</feature>
<proteinExistence type="inferred from homology"/>
<dbReference type="InterPro" id="IPR005940">
    <property type="entry name" value="Anthranilate_Pribosyl_Tfrase"/>
</dbReference>
<keyword evidence="5" id="KW-0479">Metal-binding</keyword>
<feature type="domain" description="Glycosyl transferase family 3" evidence="6">
    <location>
        <begin position="79"/>
        <end position="336"/>
    </location>
</feature>
<dbReference type="InterPro" id="IPR035902">
    <property type="entry name" value="Nuc_phospho_transferase"/>
</dbReference>
<keyword evidence="1 5" id="KW-0328">Glycosyltransferase</keyword>
<dbReference type="SUPFAM" id="SSF52418">
    <property type="entry name" value="Nucleoside phosphorylase/phosphoribosyltransferase catalytic domain"/>
    <property type="match status" value="1"/>
</dbReference>
<comment type="catalytic activity">
    <reaction evidence="5">
        <text>N-(5-phospho-beta-D-ribosyl)anthranilate + diphosphate = 5-phospho-alpha-D-ribose 1-diphosphate + anthranilate</text>
        <dbReference type="Rhea" id="RHEA:11768"/>
        <dbReference type="ChEBI" id="CHEBI:16567"/>
        <dbReference type="ChEBI" id="CHEBI:18277"/>
        <dbReference type="ChEBI" id="CHEBI:33019"/>
        <dbReference type="ChEBI" id="CHEBI:58017"/>
        <dbReference type="EC" id="2.4.2.18"/>
    </reaction>
</comment>
<keyword evidence="2 5" id="KW-0808">Transferase</keyword>
<comment type="subunit">
    <text evidence="5">Homodimer.</text>
</comment>
<dbReference type="GO" id="GO:0004048">
    <property type="term" value="F:anthranilate phosphoribosyltransferase activity"/>
    <property type="evidence" value="ECO:0007669"/>
    <property type="project" value="UniProtKB-EC"/>
</dbReference>
<evidence type="ECO:0000259" key="7">
    <source>
        <dbReference type="Pfam" id="PF02885"/>
    </source>
</evidence>
<dbReference type="InterPro" id="IPR000312">
    <property type="entry name" value="Glycosyl_Trfase_fam3"/>
</dbReference>
<feature type="binding site" evidence="5">
    <location>
        <position position="117"/>
    </location>
    <ligand>
        <name>anthranilate</name>
        <dbReference type="ChEBI" id="CHEBI:16567"/>
        <label>1</label>
    </ligand>
</feature>
<feature type="binding site" evidence="5">
    <location>
        <begin position="89"/>
        <end position="90"/>
    </location>
    <ligand>
        <name>5-phospho-alpha-D-ribose 1-diphosphate</name>
        <dbReference type="ChEBI" id="CHEBI:58017"/>
    </ligand>
</feature>
<dbReference type="Gene3D" id="1.20.970.10">
    <property type="entry name" value="Transferase, Pyrimidine Nucleoside Phosphorylase, Chain C"/>
    <property type="match status" value="1"/>
</dbReference>
<dbReference type="NCBIfam" id="TIGR01245">
    <property type="entry name" value="trpD"/>
    <property type="match status" value="1"/>
</dbReference>
<feature type="binding site" evidence="5">
    <location>
        <position position="86"/>
    </location>
    <ligand>
        <name>5-phospho-alpha-D-ribose 1-diphosphate</name>
        <dbReference type="ChEBI" id="CHEBI:58017"/>
    </ligand>
</feature>
<feature type="binding site" evidence="5">
    <location>
        <position position="172"/>
    </location>
    <ligand>
        <name>anthranilate</name>
        <dbReference type="ChEBI" id="CHEBI:16567"/>
        <label>2</label>
    </ligand>
</feature>